<evidence type="ECO:0000259" key="11">
    <source>
        <dbReference type="SMART" id="SM00891"/>
    </source>
</evidence>
<dbReference type="GO" id="GO:0000014">
    <property type="term" value="F:single-stranded DNA endodeoxyribonuclease activity"/>
    <property type="evidence" value="ECO:0007669"/>
    <property type="project" value="TreeGrafter"/>
</dbReference>
<name>A0A9W8HX94_9FUNG</name>
<keyword evidence="8" id="KW-0234">DNA repair</keyword>
<keyword evidence="9" id="KW-0539">Nucleus</keyword>
<proteinExistence type="inferred from homology"/>
<feature type="compositionally biased region" description="Basic residues" evidence="10">
    <location>
        <begin position="491"/>
        <end position="504"/>
    </location>
</feature>
<gene>
    <name evidence="12" type="primary">rad16</name>
    <name evidence="12" type="ORF">H4R20_003882</name>
</gene>
<evidence type="ECO:0000256" key="8">
    <source>
        <dbReference type="ARBA" id="ARBA00023204"/>
    </source>
</evidence>
<dbReference type="GO" id="GO:0000712">
    <property type="term" value="P:resolution of meiotic recombination intermediates"/>
    <property type="evidence" value="ECO:0007669"/>
    <property type="project" value="TreeGrafter"/>
</dbReference>
<comment type="similarity">
    <text evidence="2">Belongs to the XPF family.</text>
</comment>
<evidence type="ECO:0000313" key="12">
    <source>
        <dbReference type="EMBL" id="KAJ2800907.1"/>
    </source>
</evidence>
<dbReference type="InterPro" id="IPR010994">
    <property type="entry name" value="RuvA_2-like"/>
</dbReference>
<dbReference type="EMBL" id="JANBUO010000904">
    <property type="protein sequence ID" value="KAJ2800907.1"/>
    <property type="molecule type" value="Genomic_DNA"/>
</dbReference>
<feature type="compositionally biased region" description="Polar residues" evidence="10">
    <location>
        <begin position="480"/>
        <end position="490"/>
    </location>
</feature>
<dbReference type="PANTHER" id="PTHR10150:SF0">
    <property type="entry name" value="DNA REPAIR ENDONUCLEASE XPF"/>
    <property type="match status" value="1"/>
</dbReference>
<keyword evidence="13" id="KW-1185">Reference proteome</keyword>
<accession>A0A9W8HX94</accession>
<dbReference type="GO" id="GO:0000110">
    <property type="term" value="C:nucleotide-excision repair factor 1 complex"/>
    <property type="evidence" value="ECO:0007669"/>
    <property type="project" value="TreeGrafter"/>
</dbReference>
<evidence type="ECO:0000256" key="2">
    <source>
        <dbReference type="ARBA" id="ARBA00010015"/>
    </source>
</evidence>
<reference evidence="12" key="1">
    <citation type="submission" date="2022-07" db="EMBL/GenBank/DDBJ databases">
        <title>Phylogenomic reconstructions and comparative analyses of Kickxellomycotina fungi.</title>
        <authorList>
            <person name="Reynolds N.K."/>
            <person name="Stajich J.E."/>
            <person name="Barry K."/>
            <person name="Grigoriev I.V."/>
            <person name="Crous P."/>
            <person name="Smith M.E."/>
        </authorList>
    </citation>
    <scope>NUCLEOTIDE SEQUENCE</scope>
    <source>
        <strain evidence="12">NRRL 1565</strain>
    </source>
</reference>
<comment type="subcellular location">
    <subcellularLocation>
        <location evidence="1">Nucleus</location>
    </subcellularLocation>
</comment>
<dbReference type="GO" id="GO:0000724">
    <property type="term" value="P:double-strand break repair via homologous recombination"/>
    <property type="evidence" value="ECO:0007669"/>
    <property type="project" value="TreeGrafter"/>
</dbReference>
<dbReference type="GO" id="GO:1901255">
    <property type="term" value="P:nucleotide-excision repair involved in interstrand cross-link repair"/>
    <property type="evidence" value="ECO:0007669"/>
    <property type="project" value="TreeGrafter"/>
</dbReference>
<evidence type="ECO:0000256" key="6">
    <source>
        <dbReference type="ARBA" id="ARBA00022801"/>
    </source>
</evidence>
<keyword evidence="3" id="KW-0540">Nuclease</keyword>
<comment type="caution">
    <text evidence="12">The sequence shown here is derived from an EMBL/GenBank/DDBJ whole genome shotgun (WGS) entry which is preliminary data.</text>
</comment>
<dbReference type="FunFam" id="3.40.50.10130:FF:000002">
    <property type="entry name" value="DNA repair endonuclease XPF"/>
    <property type="match status" value="1"/>
</dbReference>
<dbReference type="OrthoDB" id="361020at2759"/>
<evidence type="ECO:0000256" key="3">
    <source>
        <dbReference type="ARBA" id="ARBA00022722"/>
    </source>
</evidence>
<feature type="compositionally biased region" description="Low complexity" evidence="10">
    <location>
        <begin position="505"/>
        <end position="518"/>
    </location>
</feature>
<dbReference type="GO" id="GO:0003697">
    <property type="term" value="F:single-stranded DNA binding"/>
    <property type="evidence" value="ECO:0007669"/>
    <property type="project" value="TreeGrafter"/>
</dbReference>
<dbReference type="AlphaFoldDB" id="A0A9W8HX94"/>
<sequence length="919" mass="100698">MAPAALLPFQRRVLEDLLDEDALCVVARGLGLNRILAEVAQICATSRVLVFLLNMTDEDEAELQEYLMQMRSGENSDEAATLHIINNETNATMRGHVYRQGGLISVTSRILIVDLLNSVVPAELVSGVIIHNASRVTAESIEAFVVRVLQQQNRDAFVQALSDAPEAFTAGFAPLEKTLKVLGIRHVNLWPRFHVEVQRDLSKAAVPVVELRQGQTKAMVEQQQAVLDCLSAMISELASTTKLLDPETINVESSLFRYFDAMVKRQLSAYWHRLSARARGMVSDLSLLRRVAELITSYDPVSLLEYLDALLLAAKPSPGGAPGPAASWMGTDSANILYAAARARTFRKTTAEQIPPHTREALRGLGLPDNIIPVLEVPPKLELLGKILEEIGVANRAAEAKGAAAGPILVMAGSAKECRMIRGFLASLHNHVALDFWKQDEGESGTRTIKTERYPRVMIDMLRGFFRRKAQAGGIRPSAPANQPASNSMQQRRHAPPAKRRRVRGASATAGARGPRAAADILEQETSDLALQAETMADDALCVDDGYLDDGRADAPGEFDANFGLLAPHESVVVDWYGGTRGVLQTHRPTQVVMYTPDTGFVRQVELYQASGAELRQVYFLVYDNSLEEQRYLSAIRREREAFERLVRDKAGLVIPLNDVRGAAESPASMLLRAVAARSQRDARDAAETEPPQQQRVVVDIREMRAPLPSLLHAGGFSVVPRTLVVGDYVLHDGLAMERKSLPDLIGSLRSGRLFSQAEAMVRHYACAALLVEFEVNTSFSLQAIGGLGPDISIGSITSQLAMLVLAFPRLRIVWSCSPYETVQIFSELKRRVPEPDIEKAVAAGQEDDDADREALYSQGPIALLQSLPGVTQKNYQVLARSFRNISALCGASKLELEKLLGTEAANQLHSFLHTKATQ</sequence>
<dbReference type="SUPFAM" id="SSF47781">
    <property type="entry name" value="RuvA domain 2-like"/>
    <property type="match status" value="1"/>
</dbReference>
<dbReference type="CDD" id="cd20078">
    <property type="entry name" value="XPF_nuclease_XPF_euk"/>
    <property type="match status" value="1"/>
</dbReference>
<keyword evidence="7" id="KW-0238">DNA-binding</keyword>
<feature type="region of interest" description="Disordered" evidence="10">
    <location>
        <begin position="472"/>
        <end position="518"/>
    </location>
</feature>
<organism evidence="12 13">
    <name type="scientific">Coemansia guatemalensis</name>
    <dbReference type="NCBI Taxonomy" id="2761395"/>
    <lineage>
        <taxon>Eukaryota</taxon>
        <taxon>Fungi</taxon>
        <taxon>Fungi incertae sedis</taxon>
        <taxon>Zoopagomycota</taxon>
        <taxon>Kickxellomycotina</taxon>
        <taxon>Kickxellomycetes</taxon>
        <taxon>Kickxellales</taxon>
        <taxon>Kickxellaceae</taxon>
        <taxon>Coemansia</taxon>
    </lineage>
</organism>
<keyword evidence="4" id="KW-0255">Endonuclease</keyword>
<dbReference type="Proteomes" id="UP001140094">
    <property type="component" value="Unassembled WGS sequence"/>
</dbReference>
<dbReference type="Gene3D" id="3.40.50.10130">
    <property type="match status" value="1"/>
</dbReference>
<dbReference type="SUPFAM" id="SSF52980">
    <property type="entry name" value="Restriction endonuclease-like"/>
    <property type="match status" value="1"/>
</dbReference>
<evidence type="ECO:0000256" key="9">
    <source>
        <dbReference type="ARBA" id="ARBA00023242"/>
    </source>
</evidence>
<evidence type="ECO:0000256" key="5">
    <source>
        <dbReference type="ARBA" id="ARBA00022763"/>
    </source>
</evidence>
<dbReference type="InterPro" id="IPR047520">
    <property type="entry name" value="XPF_nuclease"/>
</dbReference>
<evidence type="ECO:0000256" key="7">
    <source>
        <dbReference type="ARBA" id="ARBA00023125"/>
    </source>
</evidence>
<protein>
    <submittedName>
        <fullName evidence="12">DNA repair protein RAD16</fullName>
    </submittedName>
</protein>
<evidence type="ECO:0000313" key="13">
    <source>
        <dbReference type="Proteomes" id="UP001140094"/>
    </source>
</evidence>
<dbReference type="InterPro" id="IPR006166">
    <property type="entry name" value="ERCC4_domain"/>
</dbReference>
<evidence type="ECO:0000256" key="4">
    <source>
        <dbReference type="ARBA" id="ARBA00022759"/>
    </source>
</evidence>
<dbReference type="GO" id="GO:0003684">
    <property type="term" value="F:damaged DNA binding"/>
    <property type="evidence" value="ECO:0007669"/>
    <property type="project" value="TreeGrafter"/>
</dbReference>
<dbReference type="SMART" id="SM00891">
    <property type="entry name" value="ERCC4"/>
    <property type="match status" value="1"/>
</dbReference>
<evidence type="ECO:0000256" key="1">
    <source>
        <dbReference type="ARBA" id="ARBA00004123"/>
    </source>
</evidence>
<keyword evidence="5" id="KW-0227">DNA damage</keyword>
<dbReference type="Gene3D" id="1.10.150.20">
    <property type="entry name" value="5' to 3' exonuclease, C-terminal subdomain"/>
    <property type="match status" value="1"/>
</dbReference>
<dbReference type="PANTHER" id="PTHR10150">
    <property type="entry name" value="DNA REPAIR ENDONUCLEASE XPF"/>
    <property type="match status" value="1"/>
</dbReference>
<dbReference type="Pfam" id="PF02732">
    <property type="entry name" value="ERCC4"/>
    <property type="match status" value="1"/>
</dbReference>
<feature type="domain" description="ERCC4" evidence="11">
    <location>
        <begin position="696"/>
        <end position="776"/>
    </location>
</feature>
<keyword evidence="6" id="KW-0378">Hydrolase</keyword>
<dbReference type="InterPro" id="IPR011335">
    <property type="entry name" value="Restrct_endonuc-II-like"/>
</dbReference>
<evidence type="ECO:0000256" key="10">
    <source>
        <dbReference type="SAM" id="MobiDB-lite"/>
    </source>
</evidence>